<keyword evidence="2" id="KW-0472">Membrane</keyword>
<dbReference type="Gramene" id="ONI31285">
    <property type="protein sequence ID" value="ONI31285"/>
    <property type="gene ID" value="PRUPE_1G304100"/>
</dbReference>
<evidence type="ECO:0000313" key="3">
    <source>
        <dbReference type="EMBL" id="ONI31285.1"/>
    </source>
</evidence>
<keyword evidence="2" id="KW-0812">Transmembrane</keyword>
<sequence>MCSSCATPYSSLFLPSYTSFLLRRRTFSPTPILLKPKATRPRLHLSASLAQRKLELSWFPPDQTASNDYGGWAHVESPLQHKNPGLPTFVIVGIGASLAAIVAAIAYFSLSRKGFKFQITSPLHTFHGSPADTKPTNQGALGEDAMISEASPETVPTSVSQNTTSASTEKLERIIIPAAVDSTQQEALQVLKKLKIIEDDVKADELCTRREYARWIVRINSSLERNAKHRLVPSVSLAGSAITAFDDVSVEDPDFGSIQALAEAGVIPSKLSQKSSNYDGLKHHGNINFSPERFISRQDLIDWKAHLEYDFVPGVIEKISTTTTVGFMDVKEIGSEAPAGLYTDMLAEENSILRKVFGQCRRFQPNKPSTKAQAAVAVASGRITEAISSELLRIKAENSARKAEMEDIRSELLDREDIQRFWNDKLNEEKTRGLEVEKAYLAALSDLEQEKILQEKNFAEILKEKAAMECQRQLLLSLKEEVNEISEKLASERSTYVAEKCDLQDMLSDLETKQESMLDAKSILEAEIEAIRILRSWVEDEARKSQARAKVLEEVGRRWKWDSQA</sequence>
<evidence type="ECO:0000256" key="1">
    <source>
        <dbReference type="SAM" id="Coils"/>
    </source>
</evidence>
<dbReference type="EMBL" id="CM007651">
    <property type="protein sequence ID" value="ONI31285.1"/>
    <property type="molecule type" value="Genomic_DNA"/>
</dbReference>
<evidence type="ECO:0000256" key="2">
    <source>
        <dbReference type="SAM" id="Phobius"/>
    </source>
</evidence>
<dbReference type="PANTHER" id="PTHR33740:SF1">
    <property type="entry name" value="SLH DOMAIN PROTEIN"/>
    <property type="match status" value="1"/>
</dbReference>
<proteinExistence type="predicted"/>
<feature type="transmembrane region" description="Helical" evidence="2">
    <location>
        <begin position="89"/>
        <end position="110"/>
    </location>
</feature>
<dbReference type="AlphaFoldDB" id="A0A251R874"/>
<keyword evidence="4" id="KW-1185">Reference proteome</keyword>
<keyword evidence="2" id="KW-1133">Transmembrane helix</keyword>
<dbReference type="PANTHER" id="PTHR33740">
    <property type="entry name" value="GPI-ANCHORED ADHESIN-LIKE PROTEIN"/>
    <property type="match status" value="1"/>
</dbReference>
<dbReference type="STRING" id="3760.A0A251R874"/>
<name>A0A251R874_PRUPE</name>
<accession>A0A251R874</accession>
<reference evidence="3 4" key="1">
    <citation type="journal article" date="2013" name="Nat. Genet.">
        <title>The high-quality draft genome of peach (Prunus persica) identifies unique patterns of genetic diversity, domestication and genome evolution.</title>
        <authorList>
            <consortium name="International Peach Genome Initiative"/>
            <person name="Verde I."/>
            <person name="Abbott A.G."/>
            <person name="Scalabrin S."/>
            <person name="Jung S."/>
            <person name="Shu S."/>
            <person name="Marroni F."/>
            <person name="Zhebentyayeva T."/>
            <person name="Dettori M.T."/>
            <person name="Grimwood J."/>
            <person name="Cattonaro F."/>
            <person name="Zuccolo A."/>
            <person name="Rossini L."/>
            <person name="Jenkins J."/>
            <person name="Vendramin E."/>
            <person name="Meisel L.A."/>
            <person name="Decroocq V."/>
            <person name="Sosinski B."/>
            <person name="Prochnik S."/>
            <person name="Mitros T."/>
            <person name="Policriti A."/>
            <person name="Cipriani G."/>
            <person name="Dondini L."/>
            <person name="Ficklin S."/>
            <person name="Goodstein D.M."/>
            <person name="Xuan P."/>
            <person name="Del Fabbro C."/>
            <person name="Aramini V."/>
            <person name="Copetti D."/>
            <person name="Gonzalez S."/>
            <person name="Horner D.S."/>
            <person name="Falchi R."/>
            <person name="Lucas S."/>
            <person name="Mica E."/>
            <person name="Maldonado J."/>
            <person name="Lazzari B."/>
            <person name="Bielenberg D."/>
            <person name="Pirona R."/>
            <person name="Miculan M."/>
            <person name="Barakat A."/>
            <person name="Testolin R."/>
            <person name="Stella A."/>
            <person name="Tartarini S."/>
            <person name="Tonutti P."/>
            <person name="Arus P."/>
            <person name="Orellana A."/>
            <person name="Wells C."/>
            <person name="Main D."/>
            <person name="Vizzotto G."/>
            <person name="Silva H."/>
            <person name="Salamini F."/>
            <person name="Schmutz J."/>
            <person name="Morgante M."/>
            <person name="Rokhsar D.S."/>
        </authorList>
    </citation>
    <scope>NUCLEOTIDE SEQUENCE [LARGE SCALE GENOMIC DNA]</scope>
    <source>
        <strain evidence="4">cv. Nemared</strain>
    </source>
</reference>
<dbReference type="OrthoDB" id="1931230at2759"/>
<evidence type="ECO:0000313" key="4">
    <source>
        <dbReference type="Proteomes" id="UP000006882"/>
    </source>
</evidence>
<feature type="coiled-coil region" evidence="1">
    <location>
        <begin position="444"/>
        <end position="495"/>
    </location>
</feature>
<gene>
    <name evidence="3" type="ORF">PRUPE_1G304100</name>
</gene>
<dbReference type="SMR" id="A0A251R874"/>
<dbReference type="Proteomes" id="UP000006882">
    <property type="component" value="Chromosome G1"/>
</dbReference>
<protein>
    <submittedName>
        <fullName evidence="3">Uncharacterized protein</fullName>
    </submittedName>
</protein>
<organism evidence="3 4">
    <name type="scientific">Prunus persica</name>
    <name type="common">Peach</name>
    <name type="synonym">Amygdalus persica</name>
    <dbReference type="NCBI Taxonomy" id="3760"/>
    <lineage>
        <taxon>Eukaryota</taxon>
        <taxon>Viridiplantae</taxon>
        <taxon>Streptophyta</taxon>
        <taxon>Embryophyta</taxon>
        <taxon>Tracheophyta</taxon>
        <taxon>Spermatophyta</taxon>
        <taxon>Magnoliopsida</taxon>
        <taxon>eudicotyledons</taxon>
        <taxon>Gunneridae</taxon>
        <taxon>Pentapetalae</taxon>
        <taxon>rosids</taxon>
        <taxon>fabids</taxon>
        <taxon>Rosales</taxon>
        <taxon>Rosaceae</taxon>
        <taxon>Amygdaloideae</taxon>
        <taxon>Amygdaleae</taxon>
        <taxon>Prunus</taxon>
    </lineage>
</organism>
<keyword evidence="1" id="KW-0175">Coiled coil</keyword>